<feature type="region of interest" description="Disordered" evidence="9">
    <location>
        <begin position="1"/>
        <end position="24"/>
    </location>
</feature>
<evidence type="ECO:0000256" key="6">
    <source>
        <dbReference type="ARBA" id="ARBA00023242"/>
    </source>
</evidence>
<dbReference type="Gene3D" id="6.10.250.2430">
    <property type="match status" value="1"/>
</dbReference>
<keyword evidence="5 8" id="KW-0804">Transcription</keyword>
<sequence length="209" mass="23261">MTSSVQHLSDNQGTDEQQKQAHHEIQQQALLESNGQIGVGTPTDYPIHHGHREAGPAVGQFVYPFHDPYYGGVFAAYSAQTAIHPPLMGMQHPGLPLPTDEEPVFVNAKQYHGILRRRQSRAKAESENKLIKGRKPYLHESRHRHALKRARGSGGRFVNTKLEENENNLNSQSHQQKQNEVSAIFAQEKREASDGKAGSPCAEAKCCKI</sequence>
<evidence type="ECO:0000256" key="2">
    <source>
        <dbReference type="ARBA" id="ARBA00023015"/>
    </source>
</evidence>
<dbReference type="SMART" id="SM00521">
    <property type="entry name" value="CBF"/>
    <property type="match status" value="1"/>
</dbReference>
<keyword evidence="4" id="KW-0010">Activator</keyword>
<dbReference type="PRINTS" id="PR00616">
    <property type="entry name" value="CCAATSUBUNTB"/>
</dbReference>
<feature type="compositionally biased region" description="Polar residues" evidence="9">
    <location>
        <begin position="171"/>
        <end position="181"/>
    </location>
</feature>
<protein>
    <recommendedName>
        <fullName evidence="8">Nuclear transcription factor Y subunit</fullName>
    </recommendedName>
</protein>
<dbReference type="GO" id="GO:0016602">
    <property type="term" value="C:CCAAT-binding factor complex"/>
    <property type="evidence" value="ECO:0007669"/>
    <property type="project" value="InterPro"/>
</dbReference>
<dbReference type="InterPro" id="IPR001289">
    <property type="entry name" value="NFYA"/>
</dbReference>
<evidence type="ECO:0000313" key="10">
    <source>
        <dbReference type="EMBL" id="OAY76268.1"/>
    </source>
</evidence>
<accession>A0A199VGY1</accession>
<feature type="compositionally biased region" description="Polar residues" evidence="9">
    <location>
        <begin position="1"/>
        <end position="15"/>
    </location>
</feature>
<dbReference type="STRING" id="4615.A0A199VGY1"/>
<organism evidence="10 11">
    <name type="scientific">Ananas comosus</name>
    <name type="common">Pineapple</name>
    <name type="synonym">Ananas ananas</name>
    <dbReference type="NCBI Taxonomy" id="4615"/>
    <lineage>
        <taxon>Eukaryota</taxon>
        <taxon>Viridiplantae</taxon>
        <taxon>Streptophyta</taxon>
        <taxon>Embryophyta</taxon>
        <taxon>Tracheophyta</taxon>
        <taxon>Spermatophyta</taxon>
        <taxon>Magnoliopsida</taxon>
        <taxon>Liliopsida</taxon>
        <taxon>Poales</taxon>
        <taxon>Bromeliaceae</taxon>
        <taxon>Bromelioideae</taxon>
        <taxon>Ananas</taxon>
    </lineage>
</organism>
<reference evidence="10 11" key="1">
    <citation type="journal article" date="2016" name="DNA Res.">
        <title>The draft genome of MD-2 pineapple using hybrid error correction of long reads.</title>
        <authorList>
            <person name="Redwan R.M."/>
            <person name="Saidin A."/>
            <person name="Kumar S.V."/>
        </authorList>
    </citation>
    <scope>NUCLEOTIDE SEQUENCE [LARGE SCALE GENOMIC DNA]</scope>
    <source>
        <strain evidence="11">cv. MD2</strain>
        <tissue evidence="10">Leaf</tissue>
    </source>
</reference>
<evidence type="ECO:0000256" key="3">
    <source>
        <dbReference type="ARBA" id="ARBA00023125"/>
    </source>
</evidence>
<keyword evidence="6 8" id="KW-0539">Nucleus</keyword>
<dbReference type="Proteomes" id="UP000092600">
    <property type="component" value="Unassembled WGS sequence"/>
</dbReference>
<comment type="similarity">
    <text evidence="8">Belongs to the NFYA/HAP2 subunit family.</text>
</comment>
<comment type="caution">
    <text evidence="10">The sequence shown here is derived from an EMBL/GenBank/DDBJ whole genome shotgun (WGS) entry which is preliminary data.</text>
</comment>
<keyword evidence="2 8" id="KW-0805">Transcription regulation</keyword>
<evidence type="ECO:0000256" key="1">
    <source>
        <dbReference type="ARBA" id="ARBA00004123"/>
    </source>
</evidence>
<evidence type="ECO:0000256" key="8">
    <source>
        <dbReference type="RuleBase" id="RU367155"/>
    </source>
</evidence>
<evidence type="ECO:0000313" key="11">
    <source>
        <dbReference type="Proteomes" id="UP000092600"/>
    </source>
</evidence>
<comment type="function">
    <text evidence="8">Component of the sequence-specific heterotrimeric transcription factor (NF-Y) which specifically recognizes a 5'-CCAAT-3' box motif found in the promoters of its target genes.</text>
</comment>
<evidence type="ECO:0000256" key="9">
    <source>
        <dbReference type="SAM" id="MobiDB-lite"/>
    </source>
</evidence>
<evidence type="ECO:0000256" key="5">
    <source>
        <dbReference type="ARBA" id="ARBA00023163"/>
    </source>
</evidence>
<dbReference type="AlphaFoldDB" id="A0A199VGY1"/>
<dbReference type="GO" id="GO:0003700">
    <property type="term" value="F:DNA-binding transcription factor activity"/>
    <property type="evidence" value="ECO:0007669"/>
    <property type="project" value="UniProtKB-UniRule"/>
</dbReference>
<dbReference type="PROSITE" id="PS00686">
    <property type="entry name" value="NFYA_HAP2_1"/>
    <property type="match status" value="1"/>
</dbReference>
<keyword evidence="3 8" id="KW-0238">DNA-binding</keyword>
<dbReference type="InterPro" id="IPR018362">
    <property type="entry name" value="CCAAT-binding_factor_CS"/>
</dbReference>
<evidence type="ECO:0000256" key="7">
    <source>
        <dbReference type="ARBA" id="ARBA00025911"/>
    </source>
</evidence>
<evidence type="ECO:0000256" key="4">
    <source>
        <dbReference type="ARBA" id="ARBA00023159"/>
    </source>
</evidence>
<gene>
    <name evidence="10" type="ORF">ACMD2_21026</name>
</gene>
<dbReference type="PROSITE" id="PS51152">
    <property type="entry name" value="NFYA_HAP2_2"/>
    <property type="match status" value="1"/>
</dbReference>
<dbReference type="EMBL" id="LSRQ01001871">
    <property type="protein sequence ID" value="OAY76268.1"/>
    <property type="molecule type" value="Genomic_DNA"/>
</dbReference>
<comment type="subunit">
    <text evidence="7">Heterotrimeric transcription factor composed of three components, NF-YA, NF-YB and NF-YC. NF-YB and NF-YC must interact and dimerize for NF-YA association and DNA binding.</text>
</comment>
<feature type="region of interest" description="Disordered" evidence="9">
    <location>
        <begin position="166"/>
        <end position="202"/>
    </location>
</feature>
<dbReference type="PANTHER" id="PTHR12632">
    <property type="entry name" value="TRANSCRIPTION FACTOR NF-Y ALPHA-RELATED"/>
    <property type="match status" value="1"/>
</dbReference>
<proteinExistence type="inferred from homology"/>
<name>A0A199VGY1_ANACO</name>
<comment type="subcellular location">
    <subcellularLocation>
        <location evidence="1 8">Nucleus</location>
    </subcellularLocation>
</comment>
<dbReference type="GO" id="GO:0003677">
    <property type="term" value="F:DNA binding"/>
    <property type="evidence" value="ECO:0007669"/>
    <property type="project" value="UniProtKB-KW"/>
</dbReference>
<dbReference type="Pfam" id="PF02045">
    <property type="entry name" value="CBFB_NFYA"/>
    <property type="match status" value="1"/>
</dbReference>